<dbReference type="AlphaFoldDB" id="A0A024HNX8"/>
<dbReference type="STRING" id="1301098.PKB_5056"/>
<evidence type="ECO:0000259" key="1">
    <source>
        <dbReference type="Pfam" id="PF13392"/>
    </source>
</evidence>
<dbReference type="Pfam" id="PF13392">
    <property type="entry name" value="HNH_3"/>
    <property type="match status" value="1"/>
</dbReference>
<organism evidence="2 3">
    <name type="scientific">Pseudomonas knackmussii (strain DSM 6978 / CCUG 54928 / LMG 23759 / B13)</name>
    <dbReference type="NCBI Taxonomy" id="1301098"/>
    <lineage>
        <taxon>Bacteria</taxon>
        <taxon>Pseudomonadati</taxon>
        <taxon>Pseudomonadota</taxon>
        <taxon>Gammaproteobacteria</taxon>
        <taxon>Pseudomonadales</taxon>
        <taxon>Pseudomonadaceae</taxon>
        <taxon>Pseudomonas</taxon>
    </lineage>
</organism>
<dbReference type="HOGENOM" id="CLU_086933_1_0_6"/>
<feature type="domain" description="HNH nuclease" evidence="1">
    <location>
        <begin position="151"/>
        <end position="195"/>
    </location>
</feature>
<reference evidence="2 3" key="1">
    <citation type="submission" date="2013-03" db="EMBL/GenBank/DDBJ databases">
        <authorList>
            <person name="Linke B."/>
        </authorList>
    </citation>
    <scope>NUCLEOTIDE SEQUENCE [LARGE SCALE GENOMIC DNA]</scope>
    <source>
        <strain evidence="2 3">B13</strain>
    </source>
</reference>
<reference evidence="2 3" key="2">
    <citation type="submission" date="2014-05" db="EMBL/GenBank/DDBJ databases">
        <title>Genome sequence of the 3-chlorobenzoate degrading bacterium Pseudomonas knackmussii B13 shows multiple evidence for horizontal gene transfer.</title>
        <authorList>
            <person name="Miyazaki R."/>
            <person name="Bertelli C."/>
            <person name="Falquet L."/>
            <person name="Robinson-Rechavi M."/>
            <person name="Gharib W."/>
            <person name="Roy S."/>
            <person name="Van der Meer J.R."/>
        </authorList>
    </citation>
    <scope>NUCLEOTIDE SEQUENCE [LARGE SCALE GENOMIC DNA]</scope>
    <source>
        <strain evidence="2 3">B13</strain>
    </source>
</reference>
<dbReference type="RefSeq" id="WP_052355383.1">
    <property type="nucleotide sequence ID" value="NZ_HG322950.1"/>
</dbReference>
<dbReference type="EMBL" id="HG322950">
    <property type="protein sequence ID" value="CDF86369.1"/>
    <property type="molecule type" value="Genomic_DNA"/>
</dbReference>
<keyword evidence="3" id="KW-1185">Reference proteome</keyword>
<dbReference type="eggNOG" id="ENOG5033D1P">
    <property type="taxonomic scope" value="Bacteria"/>
</dbReference>
<dbReference type="Gene3D" id="3.90.75.20">
    <property type="match status" value="1"/>
</dbReference>
<dbReference type="InterPro" id="IPR044925">
    <property type="entry name" value="His-Me_finger_sf"/>
</dbReference>
<dbReference type="KEGG" id="pkc:PKB_5056"/>
<name>A0A024HNX8_PSEKB</name>
<evidence type="ECO:0000313" key="3">
    <source>
        <dbReference type="Proteomes" id="UP000025241"/>
    </source>
</evidence>
<sequence>MKKRWLPADDERLRELYGTQSAEEVAELLGRTLSAVVSRASSLGLGKRPWTKADEDQLREIYPRSDMADICRITGRTTTALRARAAILGIKRVDSPNRRLANQRHSEYLRRCREEGFRNSTTAPIGAEAVHGGKLYRKVADTGDSHQDWKLMHRVIWEEVNGPIPEGNLVVFRDGNTKNLTIENLELITKAERMRRHSIARYPREIHSAAVALGFFRAKLKRLETENEEPERTAGDLG</sequence>
<proteinExistence type="predicted"/>
<dbReference type="SUPFAM" id="SSF54060">
    <property type="entry name" value="His-Me finger endonucleases"/>
    <property type="match status" value="1"/>
</dbReference>
<evidence type="ECO:0000313" key="2">
    <source>
        <dbReference type="EMBL" id="CDF86369.1"/>
    </source>
</evidence>
<dbReference type="InterPro" id="IPR003615">
    <property type="entry name" value="HNH_nuc"/>
</dbReference>
<dbReference type="OrthoDB" id="6638408at2"/>
<protein>
    <recommendedName>
        <fullName evidence="1">HNH nuclease domain-containing protein</fullName>
    </recommendedName>
</protein>
<dbReference type="Proteomes" id="UP000025241">
    <property type="component" value="Chromosome I"/>
</dbReference>
<gene>
    <name evidence="2" type="ORF">PKB_5056</name>
</gene>
<accession>A0A024HNX8</accession>